<dbReference type="EMBL" id="DUZY01000005">
    <property type="protein sequence ID" value="DAD38523.1"/>
    <property type="molecule type" value="Genomic_DNA"/>
</dbReference>
<name>A0A822Z1Z1_NELNU</name>
<reference evidence="2 3" key="1">
    <citation type="journal article" date="2020" name="Mol. Biol. Evol.">
        <title>Distinct Expression and Methylation Patterns for Genes with Different Fates following a Single Whole-Genome Duplication in Flowering Plants.</title>
        <authorList>
            <person name="Shi T."/>
            <person name="Rahmani R.S."/>
            <person name="Gugger P.F."/>
            <person name="Wang M."/>
            <person name="Li H."/>
            <person name="Zhang Y."/>
            <person name="Li Z."/>
            <person name="Wang Q."/>
            <person name="Van de Peer Y."/>
            <person name="Marchal K."/>
            <person name="Chen J."/>
        </authorList>
    </citation>
    <scope>NUCLEOTIDE SEQUENCE [LARGE SCALE GENOMIC DNA]</scope>
    <source>
        <tissue evidence="2">Leaf</tissue>
    </source>
</reference>
<evidence type="ECO:0000313" key="3">
    <source>
        <dbReference type="Proteomes" id="UP000607653"/>
    </source>
</evidence>
<accession>A0A822Z1Z1</accession>
<protein>
    <submittedName>
        <fullName evidence="2">Uncharacterized protein</fullName>
    </submittedName>
</protein>
<organism evidence="2 3">
    <name type="scientific">Nelumbo nucifera</name>
    <name type="common">Sacred lotus</name>
    <dbReference type="NCBI Taxonomy" id="4432"/>
    <lineage>
        <taxon>Eukaryota</taxon>
        <taxon>Viridiplantae</taxon>
        <taxon>Streptophyta</taxon>
        <taxon>Embryophyta</taxon>
        <taxon>Tracheophyta</taxon>
        <taxon>Spermatophyta</taxon>
        <taxon>Magnoliopsida</taxon>
        <taxon>Proteales</taxon>
        <taxon>Nelumbonaceae</taxon>
        <taxon>Nelumbo</taxon>
    </lineage>
</organism>
<proteinExistence type="predicted"/>
<sequence>MSSDTKLFKVKPKNKGRRRERRRREMLRRCVSSYCSHQRLKNYNVVESTSLPLLGCPKQRGNKKTKKALSSYCIFSTVAKGGGF</sequence>
<gene>
    <name evidence="2" type="ORF">HUJ06_012845</name>
</gene>
<keyword evidence="3" id="KW-1185">Reference proteome</keyword>
<comment type="caution">
    <text evidence="2">The sequence shown here is derived from an EMBL/GenBank/DDBJ whole genome shotgun (WGS) entry which is preliminary data.</text>
</comment>
<dbReference type="AlphaFoldDB" id="A0A822Z1Z1"/>
<evidence type="ECO:0000256" key="1">
    <source>
        <dbReference type="SAM" id="MobiDB-lite"/>
    </source>
</evidence>
<evidence type="ECO:0000313" key="2">
    <source>
        <dbReference type="EMBL" id="DAD38523.1"/>
    </source>
</evidence>
<feature type="compositionally biased region" description="Basic residues" evidence="1">
    <location>
        <begin position="8"/>
        <end position="23"/>
    </location>
</feature>
<dbReference type="Proteomes" id="UP000607653">
    <property type="component" value="Unassembled WGS sequence"/>
</dbReference>
<feature type="region of interest" description="Disordered" evidence="1">
    <location>
        <begin position="1"/>
        <end position="23"/>
    </location>
</feature>